<dbReference type="Pfam" id="PF00873">
    <property type="entry name" value="ACR_tran"/>
    <property type="match status" value="1"/>
</dbReference>
<dbReference type="GO" id="GO:0009636">
    <property type="term" value="P:response to toxic substance"/>
    <property type="evidence" value="ECO:0007669"/>
    <property type="project" value="UniProtKB-ARBA"/>
</dbReference>
<evidence type="ECO:0000256" key="9">
    <source>
        <dbReference type="RuleBase" id="RU364070"/>
    </source>
</evidence>
<dbReference type="Gene3D" id="3.30.70.1430">
    <property type="entry name" value="Multidrug efflux transporter AcrB pore domain"/>
    <property type="match status" value="2"/>
</dbReference>
<feature type="transmembrane region" description="Helical" evidence="9">
    <location>
        <begin position="926"/>
        <end position="947"/>
    </location>
</feature>
<evidence type="ECO:0000256" key="1">
    <source>
        <dbReference type="ARBA" id="ARBA00004429"/>
    </source>
</evidence>
<evidence type="ECO:0000256" key="7">
    <source>
        <dbReference type="ARBA" id="ARBA00022989"/>
    </source>
</evidence>
<feature type="transmembrane region" description="Helical" evidence="9">
    <location>
        <begin position="12"/>
        <end position="33"/>
    </location>
</feature>
<dbReference type="Proteomes" id="UP000189545">
    <property type="component" value="Chromosome"/>
</dbReference>
<sequence>MISKFFLDRPKFAIVLSLIITLAGIIAIPNLAVSQFPVITPPQVQVTASMRGASASVVEETIARPIEDAINGVEDMIYMSSKSSNDGTYRLSVTFEVGTDPNIAQVNLQNRLALAEPMLPAEVLGNGLSVKKYSPDILMMIDFTSTDGQISERVLSSFVALQVTDKLTRIKGISESVLYGNRFLSMRMWLNPDRMAHLNITASDVQQALLEQNIQVPLGSVGARPSDKPLELQYSLLTQGRLSTVEEFENVILRADKSGHTVYLKDVASVELGQEDYVGAGISDGKPSAQIQVTTLPGANAIEVADAVKSVLKEMEPQMPEGMLYNTQVDTTLFVTESIKGMLWTLVMAVILVVLVTYLFLGSVRATLVPLIAIPISIVGSFALMLAAGFGINTVTLFGLILAIGIVVDNAILVIENVEANLARDPSLSAKVATEQAMKQVTGPIITSTLVLLAVFIPVTLLPGVTGIMYQQFAMTLIFSLILSAVVALSLSPVLCSLLLKPGVQDYPKWYICFNRFFDNVTANYSRATSVLIRKSVVLVILSLGTFVALGYLVQSTSTSFVPKEDKGVFFVNLILPDGASLSRTEQAITKVEDFLKSEPGVANVASASGYSGLSGSMQSNAARMFVSLTHWDERFAMDGGHGVEDIIARVDKWAEAELPEAKVISFGPPTIPGIGSGTGFEFVLQDTLGRDKAELSDVMQDLIYRANQEPELQGVFSAFRANVPHYYLDIDRLKAKQLGVPLSEVFLTLQINLGSLYINDFTQFGKSFKVTLQADGAFRESVKDIARYQVRSQSYEMIPLSTLVSVKPTLAPDIIWRYNKYGASIIQGQAAPGFSTGDAMVAMERVAAEVLPQGYTYEWSGLSYQEKLAGNMAIYAFGLALIFIYLLLVAQYESWTLPFAIILVVPTAILGGMLALKLGGFSLSLYAQIGLVLLIAMAAKNAILIVEFSKLKREAGLSIIEAAKQGGELRFRAVNMTSWSFILGILPLLFASGAGAVGLQNIGFTLVGGLLSVLLIGSFFVPGYYALIQASKERFMERFFK</sequence>
<keyword evidence="11" id="KW-1185">Reference proteome</keyword>
<evidence type="ECO:0000256" key="8">
    <source>
        <dbReference type="ARBA" id="ARBA00023136"/>
    </source>
</evidence>
<evidence type="ECO:0000256" key="5">
    <source>
        <dbReference type="ARBA" id="ARBA00022519"/>
    </source>
</evidence>
<dbReference type="SUPFAM" id="SSF82693">
    <property type="entry name" value="Multidrug efflux transporter AcrB pore domain, PN1, PN2, PC1 and PC2 subdomains"/>
    <property type="match status" value="3"/>
</dbReference>
<dbReference type="KEGG" id="spsw:Sps_04474"/>
<dbReference type="SUPFAM" id="SSF82866">
    <property type="entry name" value="Multidrug efflux transporter AcrB transmembrane domain"/>
    <property type="match status" value="2"/>
</dbReference>
<keyword evidence="6 9" id="KW-0812">Transmembrane</keyword>
<keyword evidence="8 9" id="KW-0472">Membrane</keyword>
<dbReference type="Gene3D" id="3.30.70.1320">
    <property type="entry name" value="Multidrug efflux transporter AcrB pore domain like"/>
    <property type="match status" value="1"/>
</dbReference>
<keyword evidence="3 9" id="KW-0813">Transport</keyword>
<comment type="similarity">
    <text evidence="2 9">Belongs to the resistance-nodulation-cell division (RND) (TC 2.A.6) family.</text>
</comment>
<dbReference type="GO" id="GO:0005886">
    <property type="term" value="C:plasma membrane"/>
    <property type="evidence" value="ECO:0007669"/>
    <property type="project" value="UniProtKB-SubCell"/>
</dbReference>
<dbReference type="Gene3D" id="1.20.1640.10">
    <property type="entry name" value="Multidrug efflux transporter AcrB transmembrane domain"/>
    <property type="match status" value="2"/>
</dbReference>
<dbReference type="RefSeq" id="WP_077754443.1">
    <property type="nucleotide sequence ID" value="NZ_CP014782.1"/>
</dbReference>
<evidence type="ECO:0000256" key="4">
    <source>
        <dbReference type="ARBA" id="ARBA00022475"/>
    </source>
</evidence>
<gene>
    <name evidence="10" type="ORF">Sps_04474</name>
</gene>
<comment type="subcellular location">
    <subcellularLocation>
        <location evidence="1 9">Cell inner membrane</location>
        <topology evidence="1 9">Multi-pass membrane protein</topology>
    </subcellularLocation>
</comment>
<feature type="transmembrane region" description="Helical" evidence="9">
    <location>
        <begin position="341"/>
        <end position="361"/>
    </location>
</feature>
<dbReference type="SUPFAM" id="SSF82714">
    <property type="entry name" value="Multidrug efflux transporter AcrB TolC docking domain, DN and DC subdomains"/>
    <property type="match status" value="2"/>
</dbReference>
<name>A0A1S6HVG7_9GAMM</name>
<accession>A0A1S6HVG7</accession>
<reference evidence="10 11" key="1">
    <citation type="submission" date="2016-03" db="EMBL/GenBank/DDBJ databases">
        <title>Complete genome sequence of Shewanella psychrophila WP2, a deep sea bacterium isolated from west Pacific sediment.</title>
        <authorList>
            <person name="Xu G."/>
            <person name="Jian H."/>
        </authorList>
    </citation>
    <scope>NUCLEOTIDE SEQUENCE [LARGE SCALE GENOMIC DNA]</scope>
    <source>
        <strain evidence="10 11">WP2</strain>
    </source>
</reference>
<dbReference type="GO" id="GO:0042910">
    <property type="term" value="F:xenobiotic transmembrane transporter activity"/>
    <property type="evidence" value="ECO:0007669"/>
    <property type="project" value="TreeGrafter"/>
</dbReference>
<keyword evidence="4" id="KW-1003">Cell membrane</keyword>
<feature type="transmembrane region" description="Helical" evidence="9">
    <location>
        <begin position="473"/>
        <end position="500"/>
    </location>
</feature>
<dbReference type="NCBIfam" id="TIGR00915">
    <property type="entry name" value="2A0602"/>
    <property type="match status" value="1"/>
</dbReference>
<dbReference type="GO" id="GO:0015562">
    <property type="term" value="F:efflux transmembrane transporter activity"/>
    <property type="evidence" value="ECO:0007669"/>
    <property type="project" value="InterPro"/>
</dbReference>
<feature type="transmembrane region" description="Helical" evidence="9">
    <location>
        <begin position="898"/>
        <end position="920"/>
    </location>
</feature>
<dbReference type="InterPro" id="IPR027463">
    <property type="entry name" value="AcrB_DN_DC_subdom"/>
</dbReference>
<dbReference type="FunFam" id="3.30.70.1430:FF:000001">
    <property type="entry name" value="Efflux pump membrane transporter"/>
    <property type="match status" value="1"/>
</dbReference>
<protein>
    <recommendedName>
        <fullName evidence="9">Efflux pump membrane transporter</fullName>
    </recommendedName>
</protein>
<evidence type="ECO:0000313" key="10">
    <source>
        <dbReference type="EMBL" id="AQS39560.1"/>
    </source>
</evidence>
<feature type="transmembrane region" description="Helical" evidence="9">
    <location>
        <begin position="396"/>
        <end position="415"/>
    </location>
</feature>
<organism evidence="10 11">
    <name type="scientific">Shewanella psychrophila</name>
    <dbReference type="NCBI Taxonomy" id="225848"/>
    <lineage>
        <taxon>Bacteria</taxon>
        <taxon>Pseudomonadati</taxon>
        <taxon>Pseudomonadota</taxon>
        <taxon>Gammaproteobacteria</taxon>
        <taxon>Alteromonadales</taxon>
        <taxon>Shewanellaceae</taxon>
        <taxon>Shewanella</taxon>
    </lineage>
</organism>
<dbReference type="PANTHER" id="PTHR32063">
    <property type="match status" value="1"/>
</dbReference>
<feature type="transmembrane region" description="Helical" evidence="9">
    <location>
        <begin position="536"/>
        <end position="554"/>
    </location>
</feature>
<dbReference type="STRING" id="225848.Sps_04474"/>
<evidence type="ECO:0000313" key="11">
    <source>
        <dbReference type="Proteomes" id="UP000189545"/>
    </source>
</evidence>
<keyword evidence="7 9" id="KW-1133">Transmembrane helix</keyword>
<dbReference type="InterPro" id="IPR001036">
    <property type="entry name" value="Acrflvin-R"/>
</dbReference>
<feature type="transmembrane region" description="Helical" evidence="9">
    <location>
        <begin position="980"/>
        <end position="1000"/>
    </location>
</feature>
<evidence type="ECO:0000256" key="6">
    <source>
        <dbReference type="ARBA" id="ARBA00022692"/>
    </source>
</evidence>
<feature type="transmembrane region" description="Helical" evidence="9">
    <location>
        <begin position="873"/>
        <end position="891"/>
    </location>
</feature>
<feature type="transmembrane region" description="Helical" evidence="9">
    <location>
        <begin position="368"/>
        <end position="390"/>
    </location>
</feature>
<proteinExistence type="inferred from homology"/>
<dbReference type="Gene3D" id="3.30.70.1440">
    <property type="entry name" value="Multidrug efflux transporter AcrB pore domain"/>
    <property type="match status" value="1"/>
</dbReference>
<feature type="transmembrane region" description="Helical" evidence="9">
    <location>
        <begin position="1006"/>
        <end position="1029"/>
    </location>
</feature>
<evidence type="ECO:0000256" key="3">
    <source>
        <dbReference type="ARBA" id="ARBA00022448"/>
    </source>
</evidence>
<dbReference type="AlphaFoldDB" id="A0A1S6HVG7"/>
<dbReference type="Gene3D" id="3.30.2090.10">
    <property type="entry name" value="Multidrug efflux transporter AcrB TolC docking domain, DN and DC subdomains"/>
    <property type="match status" value="2"/>
</dbReference>
<dbReference type="InterPro" id="IPR004764">
    <property type="entry name" value="MdtF-like"/>
</dbReference>
<evidence type="ECO:0000256" key="2">
    <source>
        <dbReference type="ARBA" id="ARBA00010942"/>
    </source>
</evidence>
<feature type="transmembrane region" description="Helical" evidence="9">
    <location>
        <begin position="441"/>
        <end position="461"/>
    </location>
</feature>
<dbReference type="EMBL" id="CP014782">
    <property type="protein sequence ID" value="AQS39560.1"/>
    <property type="molecule type" value="Genomic_DNA"/>
</dbReference>
<keyword evidence="5 9" id="KW-0997">Cell inner membrane</keyword>
<dbReference type="PANTHER" id="PTHR32063:SF76">
    <property type="entry name" value="EFFLUX PUMP MEMBRANE TRANSPORTER"/>
    <property type="match status" value="1"/>
</dbReference>
<dbReference type="OrthoDB" id="9757904at2"/>
<dbReference type="PRINTS" id="PR00702">
    <property type="entry name" value="ACRIFLAVINRP"/>
</dbReference>